<proteinExistence type="predicted"/>
<evidence type="ECO:0000313" key="3">
    <source>
        <dbReference type="WBParaSite" id="L893_g16890.t1"/>
    </source>
</evidence>
<feature type="chain" id="PRO_5009312214" evidence="1">
    <location>
        <begin position="24"/>
        <end position="88"/>
    </location>
</feature>
<name>A0A1I7YJ35_9BILA</name>
<evidence type="ECO:0000256" key="1">
    <source>
        <dbReference type="SAM" id="SignalP"/>
    </source>
</evidence>
<dbReference type="AlphaFoldDB" id="A0A1I7YJ35"/>
<evidence type="ECO:0000313" key="2">
    <source>
        <dbReference type="Proteomes" id="UP000095287"/>
    </source>
</evidence>
<keyword evidence="2" id="KW-1185">Reference proteome</keyword>
<dbReference type="Proteomes" id="UP000095287">
    <property type="component" value="Unplaced"/>
</dbReference>
<dbReference type="WBParaSite" id="L893_g16890.t1">
    <property type="protein sequence ID" value="L893_g16890.t1"/>
    <property type="gene ID" value="L893_g16890"/>
</dbReference>
<sequence length="88" mass="10222">MCTRTKILLSTVFIMLLMVQAQAGFFSRGYVNYLLNRQSNDGVVPLTRVSSPTKSLEQDENRINKRRFLGVSPWLAFIDQEDYVQLEY</sequence>
<protein>
    <submittedName>
        <fullName evidence="3">Secreted protein</fullName>
    </submittedName>
</protein>
<feature type="signal peptide" evidence="1">
    <location>
        <begin position="1"/>
        <end position="23"/>
    </location>
</feature>
<reference evidence="3" key="1">
    <citation type="submission" date="2016-11" db="UniProtKB">
        <authorList>
            <consortium name="WormBaseParasite"/>
        </authorList>
    </citation>
    <scope>IDENTIFICATION</scope>
</reference>
<organism evidence="2 3">
    <name type="scientific">Steinernema glaseri</name>
    <dbReference type="NCBI Taxonomy" id="37863"/>
    <lineage>
        <taxon>Eukaryota</taxon>
        <taxon>Metazoa</taxon>
        <taxon>Ecdysozoa</taxon>
        <taxon>Nematoda</taxon>
        <taxon>Chromadorea</taxon>
        <taxon>Rhabditida</taxon>
        <taxon>Tylenchina</taxon>
        <taxon>Panagrolaimomorpha</taxon>
        <taxon>Strongyloidoidea</taxon>
        <taxon>Steinernematidae</taxon>
        <taxon>Steinernema</taxon>
    </lineage>
</organism>
<keyword evidence="1" id="KW-0732">Signal</keyword>
<accession>A0A1I7YJ35</accession>